<dbReference type="GO" id="GO:0050852">
    <property type="term" value="P:T cell receptor signaling pathway"/>
    <property type="evidence" value="ECO:0007669"/>
    <property type="project" value="TreeGrafter"/>
</dbReference>
<dbReference type="InterPro" id="IPR036179">
    <property type="entry name" value="Ig-like_dom_sf"/>
</dbReference>
<dbReference type="Proteomes" id="UP000694546">
    <property type="component" value="Chromosome 23"/>
</dbReference>
<dbReference type="InterPro" id="IPR013783">
    <property type="entry name" value="Ig-like_fold"/>
</dbReference>
<dbReference type="Gene3D" id="2.60.40.10">
    <property type="entry name" value="Immunoglobulins"/>
    <property type="match status" value="1"/>
</dbReference>
<dbReference type="SUPFAM" id="SSF48726">
    <property type="entry name" value="Immunoglobulin"/>
    <property type="match status" value="1"/>
</dbReference>
<name>A0A8C5C1E0_GADMO</name>
<dbReference type="PANTHER" id="PTHR24100:SF149">
    <property type="entry name" value="BG-LIKE ANTIGEN 1-RELATED"/>
    <property type="match status" value="1"/>
</dbReference>
<keyword evidence="2" id="KW-0472">Membrane</keyword>
<dbReference type="GO" id="GO:0005102">
    <property type="term" value="F:signaling receptor binding"/>
    <property type="evidence" value="ECO:0007669"/>
    <property type="project" value="TreeGrafter"/>
</dbReference>
<keyword evidence="3" id="KW-0393">Immunoglobulin domain</keyword>
<proteinExistence type="predicted"/>
<accession>A0A8C5C1E0</accession>
<dbReference type="InterPro" id="IPR050504">
    <property type="entry name" value="IgSF_BTN/MOG"/>
</dbReference>
<dbReference type="Ensembl" id="ENSGMOT00000066539.1">
    <property type="protein sequence ID" value="ENSGMOP00000054436.1"/>
    <property type="gene ID" value="ENSGMOG00000033399.1"/>
</dbReference>
<reference evidence="4" key="2">
    <citation type="submission" date="2025-09" db="UniProtKB">
        <authorList>
            <consortium name="Ensembl"/>
        </authorList>
    </citation>
    <scope>IDENTIFICATION</scope>
</reference>
<dbReference type="AlphaFoldDB" id="A0A8C5C1E0"/>
<reference evidence="4" key="1">
    <citation type="submission" date="2025-08" db="UniProtKB">
        <authorList>
            <consortium name="Ensembl"/>
        </authorList>
    </citation>
    <scope>IDENTIFICATION</scope>
</reference>
<dbReference type="GO" id="GO:0001817">
    <property type="term" value="P:regulation of cytokine production"/>
    <property type="evidence" value="ECO:0007669"/>
    <property type="project" value="TreeGrafter"/>
</dbReference>
<evidence type="ECO:0000256" key="3">
    <source>
        <dbReference type="ARBA" id="ARBA00023319"/>
    </source>
</evidence>
<dbReference type="PANTHER" id="PTHR24100">
    <property type="entry name" value="BUTYROPHILIN"/>
    <property type="match status" value="1"/>
</dbReference>
<sequence length="99" mass="11524">MTICYGSALLGHRYFTPVHSYYDDQDQLGHQDPLYKGRTSLFNDQISGGNASLRLARVNLQDQGRYQCYASTSPDLEIYLNLTVRGELKFYFYWMSSYE</sequence>
<evidence type="ECO:0000313" key="4">
    <source>
        <dbReference type="Ensembl" id="ENSGMOP00000054436.1"/>
    </source>
</evidence>
<organism evidence="4 5">
    <name type="scientific">Gadus morhua</name>
    <name type="common">Atlantic cod</name>
    <dbReference type="NCBI Taxonomy" id="8049"/>
    <lineage>
        <taxon>Eukaryota</taxon>
        <taxon>Metazoa</taxon>
        <taxon>Chordata</taxon>
        <taxon>Craniata</taxon>
        <taxon>Vertebrata</taxon>
        <taxon>Euteleostomi</taxon>
        <taxon>Actinopterygii</taxon>
        <taxon>Neopterygii</taxon>
        <taxon>Teleostei</taxon>
        <taxon>Neoteleostei</taxon>
        <taxon>Acanthomorphata</taxon>
        <taxon>Zeiogadaria</taxon>
        <taxon>Gadariae</taxon>
        <taxon>Gadiformes</taxon>
        <taxon>Gadoidei</taxon>
        <taxon>Gadidae</taxon>
        <taxon>Gadus</taxon>
    </lineage>
</organism>
<evidence type="ECO:0000313" key="5">
    <source>
        <dbReference type="Proteomes" id="UP000694546"/>
    </source>
</evidence>
<dbReference type="GeneTree" id="ENSGT01030000236216"/>
<dbReference type="GO" id="GO:0009897">
    <property type="term" value="C:external side of plasma membrane"/>
    <property type="evidence" value="ECO:0007669"/>
    <property type="project" value="TreeGrafter"/>
</dbReference>
<evidence type="ECO:0000256" key="1">
    <source>
        <dbReference type="ARBA" id="ARBA00004370"/>
    </source>
</evidence>
<evidence type="ECO:0008006" key="6">
    <source>
        <dbReference type="Google" id="ProtNLM"/>
    </source>
</evidence>
<evidence type="ECO:0000256" key="2">
    <source>
        <dbReference type="ARBA" id="ARBA00023136"/>
    </source>
</evidence>
<keyword evidence="5" id="KW-1185">Reference proteome</keyword>
<comment type="subcellular location">
    <subcellularLocation>
        <location evidence="1">Membrane</location>
    </subcellularLocation>
</comment>
<protein>
    <recommendedName>
        <fullName evidence="6">Immunoglobulin V-set domain-containing protein</fullName>
    </recommendedName>
</protein>